<gene>
    <name evidence="2" type="ORF">GCM10010170_044530</name>
</gene>
<evidence type="ECO:0000256" key="1">
    <source>
        <dbReference type="SAM" id="MobiDB-lite"/>
    </source>
</evidence>
<dbReference type="EMBL" id="BAAARV010000033">
    <property type="protein sequence ID" value="GAA2353271.1"/>
    <property type="molecule type" value="Genomic_DNA"/>
</dbReference>
<reference evidence="3" key="1">
    <citation type="journal article" date="2019" name="Int. J. Syst. Evol. Microbiol.">
        <title>The Global Catalogue of Microorganisms (GCM) 10K type strain sequencing project: providing services to taxonomists for standard genome sequencing and annotation.</title>
        <authorList>
            <consortium name="The Broad Institute Genomics Platform"/>
            <consortium name="The Broad Institute Genome Sequencing Center for Infectious Disease"/>
            <person name="Wu L."/>
            <person name="Ma J."/>
        </authorList>
    </citation>
    <scope>NUCLEOTIDE SEQUENCE [LARGE SCALE GENOMIC DNA]</scope>
    <source>
        <strain evidence="3">JCM 3272</strain>
    </source>
</reference>
<comment type="caution">
    <text evidence="2">The sequence shown here is derived from an EMBL/GenBank/DDBJ whole genome shotgun (WGS) entry which is preliminary data.</text>
</comment>
<accession>A0ABP5TMD6</accession>
<keyword evidence="3" id="KW-1185">Reference proteome</keyword>
<evidence type="ECO:0008006" key="4">
    <source>
        <dbReference type="Google" id="ProtNLM"/>
    </source>
</evidence>
<dbReference type="InterPro" id="IPR015813">
    <property type="entry name" value="Pyrv/PenolPyrv_kinase-like_dom"/>
</dbReference>
<dbReference type="Proteomes" id="UP001501444">
    <property type="component" value="Unassembled WGS sequence"/>
</dbReference>
<evidence type="ECO:0000313" key="3">
    <source>
        <dbReference type="Proteomes" id="UP001501444"/>
    </source>
</evidence>
<dbReference type="RefSeq" id="WP_344614381.1">
    <property type="nucleotide sequence ID" value="NZ_BAAARV010000033.1"/>
</dbReference>
<dbReference type="InterPro" id="IPR040442">
    <property type="entry name" value="Pyrv_kinase-like_dom_sf"/>
</dbReference>
<name>A0ABP5TMD6_9ACTN</name>
<sequence length="73" mass="7604">MDAEGFLQLHRGGCVLLPNAWDAGSARVLRAAGFEAIATTSAGVAFSLGRPDHAAAGRVPQDEPNELFGQGQR</sequence>
<evidence type="ECO:0000313" key="2">
    <source>
        <dbReference type="EMBL" id="GAA2353271.1"/>
    </source>
</evidence>
<organism evidence="2 3">
    <name type="scientific">Dactylosporangium salmoneum</name>
    <dbReference type="NCBI Taxonomy" id="53361"/>
    <lineage>
        <taxon>Bacteria</taxon>
        <taxon>Bacillati</taxon>
        <taxon>Actinomycetota</taxon>
        <taxon>Actinomycetes</taxon>
        <taxon>Micromonosporales</taxon>
        <taxon>Micromonosporaceae</taxon>
        <taxon>Dactylosporangium</taxon>
    </lineage>
</organism>
<feature type="region of interest" description="Disordered" evidence="1">
    <location>
        <begin position="54"/>
        <end position="73"/>
    </location>
</feature>
<dbReference type="Pfam" id="PF13714">
    <property type="entry name" value="PEP_mutase"/>
    <property type="match status" value="1"/>
</dbReference>
<protein>
    <recommendedName>
        <fullName evidence="4">Carboxyvinyl-carboxyphosphonate phosphorylmutase</fullName>
    </recommendedName>
</protein>
<dbReference type="SUPFAM" id="SSF51621">
    <property type="entry name" value="Phosphoenolpyruvate/pyruvate domain"/>
    <property type="match status" value="1"/>
</dbReference>
<dbReference type="Gene3D" id="3.20.20.60">
    <property type="entry name" value="Phosphoenolpyruvate-binding domains"/>
    <property type="match status" value="1"/>
</dbReference>
<proteinExistence type="predicted"/>